<keyword evidence="10" id="KW-1185">Reference proteome</keyword>
<dbReference type="InterPro" id="IPR019564">
    <property type="entry name" value="Sam37/metaxin_N"/>
</dbReference>
<protein>
    <recommendedName>
        <fullName evidence="11">GST N-terminal domain-containing protein</fullName>
    </recommendedName>
</protein>
<evidence type="ECO:0000256" key="6">
    <source>
        <dbReference type="ARBA" id="ARBA00023136"/>
    </source>
</evidence>
<dbReference type="InterPro" id="IPR050931">
    <property type="entry name" value="Mito_Protein_Transport_Metaxin"/>
</dbReference>
<accession>A0A261XV43</accession>
<sequence>MPTTLDQHPLFPILQSFKSALSTFPLKTNAPVHTPTPLEKPTLFIYGPGPRNSALSFDAECVVWQAWLTSCGVEYATEHINEPLSGPKGKLPFLVVPGGKTLNTDQMQHWLSKNYTVHTLADPEKQADSQAIISLVETKLRDALLFSIFCEATNTQLMRQTYFDHQSFPLPHFLAHQAREGAFDEILLRNDTVVRSEIYRGAAQALDALSVTLGEDDYFFGSAQPTFVDATVFGYLHVLLSRPVGTSTTQPTLTEEQLAQGRQLRELTLERKTLVDFAKRCVRNLSNNG</sequence>
<dbReference type="GO" id="GO:0015031">
    <property type="term" value="P:protein transport"/>
    <property type="evidence" value="ECO:0007669"/>
    <property type="project" value="UniProtKB-KW"/>
</dbReference>
<dbReference type="PANTHER" id="PTHR12289">
    <property type="entry name" value="METAXIN RELATED"/>
    <property type="match status" value="1"/>
</dbReference>
<dbReference type="Pfam" id="PF17171">
    <property type="entry name" value="GST_C_6"/>
    <property type="match status" value="1"/>
</dbReference>
<keyword evidence="4" id="KW-0653">Protein transport</keyword>
<evidence type="ECO:0000256" key="4">
    <source>
        <dbReference type="ARBA" id="ARBA00022927"/>
    </source>
</evidence>
<feature type="domain" description="Mitochondrial outer membrane transport complex Sam37/metaxin N-terminal" evidence="7">
    <location>
        <begin position="61"/>
        <end position="179"/>
    </location>
</feature>
<evidence type="ECO:0000256" key="3">
    <source>
        <dbReference type="ARBA" id="ARBA00022787"/>
    </source>
</evidence>
<dbReference type="GO" id="GO:0007005">
    <property type="term" value="P:mitochondrion organization"/>
    <property type="evidence" value="ECO:0007669"/>
    <property type="project" value="TreeGrafter"/>
</dbReference>
<evidence type="ECO:0000256" key="1">
    <source>
        <dbReference type="ARBA" id="ARBA00004294"/>
    </source>
</evidence>
<evidence type="ECO:0000313" key="9">
    <source>
        <dbReference type="EMBL" id="OZJ02236.1"/>
    </source>
</evidence>
<name>A0A261XV43_9FUNG</name>
<evidence type="ECO:0000256" key="5">
    <source>
        <dbReference type="ARBA" id="ARBA00023128"/>
    </source>
</evidence>
<dbReference type="GO" id="GO:0001401">
    <property type="term" value="C:SAM complex"/>
    <property type="evidence" value="ECO:0007669"/>
    <property type="project" value="InterPro"/>
</dbReference>
<proteinExistence type="predicted"/>
<feature type="domain" description="Metaxin glutathione S-transferase" evidence="8">
    <location>
        <begin position="202"/>
        <end position="280"/>
    </location>
</feature>
<evidence type="ECO:0000259" key="8">
    <source>
        <dbReference type="Pfam" id="PF17171"/>
    </source>
</evidence>
<evidence type="ECO:0000256" key="2">
    <source>
        <dbReference type="ARBA" id="ARBA00022448"/>
    </source>
</evidence>
<dbReference type="Pfam" id="PF10568">
    <property type="entry name" value="Tom37"/>
    <property type="match status" value="1"/>
</dbReference>
<evidence type="ECO:0000259" key="7">
    <source>
        <dbReference type="Pfam" id="PF10568"/>
    </source>
</evidence>
<evidence type="ECO:0000313" key="10">
    <source>
        <dbReference type="Proteomes" id="UP000242875"/>
    </source>
</evidence>
<dbReference type="AlphaFoldDB" id="A0A261XV43"/>
<dbReference type="EMBL" id="MVBO01000174">
    <property type="protein sequence ID" value="OZJ02236.1"/>
    <property type="molecule type" value="Genomic_DNA"/>
</dbReference>
<keyword evidence="2" id="KW-0813">Transport</keyword>
<dbReference type="PANTHER" id="PTHR12289:SF44">
    <property type="entry name" value="OUTER MEMBRANE PROTEIN (SAM35), PUTATIVE (AFU_ORTHOLOGUE AFUA_1G13180)-RELATED"/>
    <property type="match status" value="1"/>
</dbReference>
<keyword evidence="6" id="KW-0472">Membrane</keyword>
<dbReference type="CDD" id="cd03193">
    <property type="entry name" value="GST_C_Metaxin"/>
    <property type="match status" value="1"/>
</dbReference>
<dbReference type="OrthoDB" id="198787at2759"/>
<comment type="subcellular location">
    <subcellularLocation>
        <location evidence="1">Mitochondrion outer membrane</location>
    </subcellularLocation>
</comment>
<dbReference type="Proteomes" id="UP000242875">
    <property type="component" value="Unassembled WGS sequence"/>
</dbReference>
<keyword evidence="5" id="KW-0496">Mitochondrion</keyword>
<dbReference type="InterPro" id="IPR033468">
    <property type="entry name" value="Metaxin_GST"/>
</dbReference>
<organism evidence="9 10">
    <name type="scientific">Bifiguratus adelaidae</name>
    <dbReference type="NCBI Taxonomy" id="1938954"/>
    <lineage>
        <taxon>Eukaryota</taxon>
        <taxon>Fungi</taxon>
        <taxon>Fungi incertae sedis</taxon>
        <taxon>Mucoromycota</taxon>
        <taxon>Mucoromycotina</taxon>
        <taxon>Endogonomycetes</taxon>
        <taxon>Endogonales</taxon>
        <taxon>Endogonales incertae sedis</taxon>
        <taxon>Bifiguratus</taxon>
    </lineage>
</organism>
<reference evidence="9 10" key="1">
    <citation type="journal article" date="2017" name="Mycologia">
        <title>Bifiguratus adelaidae, gen. et sp. nov., a new member of Mucoromycotina in endophytic and soil-dwelling habitats.</title>
        <authorList>
            <person name="Torres-Cruz T.J."/>
            <person name="Billingsley Tobias T.L."/>
            <person name="Almatruk M."/>
            <person name="Hesse C."/>
            <person name="Kuske C.R."/>
            <person name="Desiro A."/>
            <person name="Benucci G.M."/>
            <person name="Bonito G."/>
            <person name="Stajich J.E."/>
            <person name="Dunlap C."/>
            <person name="Arnold A.E."/>
            <person name="Porras-Alfaro A."/>
        </authorList>
    </citation>
    <scope>NUCLEOTIDE SEQUENCE [LARGE SCALE GENOMIC DNA]</scope>
    <source>
        <strain evidence="9 10">AZ0501</strain>
    </source>
</reference>
<gene>
    <name evidence="9" type="ORF">BZG36_04542</name>
</gene>
<comment type="caution">
    <text evidence="9">The sequence shown here is derived from an EMBL/GenBank/DDBJ whole genome shotgun (WGS) entry which is preliminary data.</text>
</comment>
<evidence type="ECO:0008006" key="11">
    <source>
        <dbReference type="Google" id="ProtNLM"/>
    </source>
</evidence>
<keyword evidence="3" id="KW-1000">Mitochondrion outer membrane</keyword>